<dbReference type="Proteomes" id="UP000466681">
    <property type="component" value="Chromosome"/>
</dbReference>
<dbReference type="EMBL" id="AP022560">
    <property type="protein sequence ID" value="BBX01941.1"/>
    <property type="molecule type" value="Genomic_DNA"/>
</dbReference>
<proteinExistence type="predicted"/>
<organism evidence="1 2">
    <name type="scientific">Mycolicibacterium moriokaense</name>
    <dbReference type="NCBI Taxonomy" id="39691"/>
    <lineage>
        <taxon>Bacteria</taxon>
        <taxon>Bacillati</taxon>
        <taxon>Actinomycetota</taxon>
        <taxon>Actinomycetes</taxon>
        <taxon>Mycobacteriales</taxon>
        <taxon>Mycobacteriaceae</taxon>
        <taxon>Mycolicibacterium</taxon>
    </lineage>
</organism>
<keyword evidence="2" id="KW-1185">Reference proteome</keyword>
<dbReference type="AlphaFoldDB" id="A0AAD1HCI6"/>
<reference evidence="1 2" key="1">
    <citation type="journal article" date="2019" name="Emerg. Microbes Infect.">
        <title>Comprehensive subspecies identification of 175 nontuberculous mycobacteria species based on 7547 genomic profiles.</title>
        <authorList>
            <person name="Matsumoto Y."/>
            <person name="Kinjo T."/>
            <person name="Motooka D."/>
            <person name="Nabeya D."/>
            <person name="Jung N."/>
            <person name="Uechi K."/>
            <person name="Horii T."/>
            <person name="Iida T."/>
            <person name="Fujita J."/>
            <person name="Nakamura S."/>
        </authorList>
    </citation>
    <scope>NUCLEOTIDE SEQUENCE [LARGE SCALE GENOMIC DNA]</scope>
    <source>
        <strain evidence="1 2">JCM 6375</strain>
    </source>
</reference>
<evidence type="ECO:0000313" key="1">
    <source>
        <dbReference type="EMBL" id="BBX01941.1"/>
    </source>
</evidence>
<evidence type="ECO:0008006" key="3">
    <source>
        <dbReference type="Google" id="ProtNLM"/>
    </source>
</evidence>
<dbReference type="InterPro" id="IPR027417">
    <property type="entry name" value="P-loop_NTPase"/>
</dbReference>
<accession>A0AAD1HCI6</accession>
<dbReference type="SUPFAM" id="SSF52540">
    <property type="entry name" value="P-loop containing nucleoside triphosphate hydrolases"/>
    <property type="match status" value="1"/>
</dbReference>
<name>A0AAD1HCI6_9MYCO</name>
<gene>
    <name evidence="1" type="ORF">MMOR_28770</name>
</gene>
<dbReference type="KEGG" id="mmor:MMOR_28770"/>
<dbReference type="Gene3D" id="3.40.50.300">
    <property type="entry name" value="P-loop containing nucleotide triphosphate hydrolases"/>
    <property type="match status" value="1"/>
</dbReference>
<dbReference type="RefSeq" id="WP_083157859.1">
    <property type="nucleotide sequence ID" value="NZ_JACKTD010000063.1"/>
</dbReference>
<sequence length="138" mass="15283">MMDVLGKHTDDESAKWQLLVAEDSDEFLRVSARRESGAALGRLLNLSDGILGQGSNTLILLTTNERLDRLHPALIRPGRCLAQVEFTKFSPSEADAWLADDMPRQTEPKTLAELLELSTLQKRITNGIAPVARIGQYL</sequence>
<evidence type="ECO:0000313" key="2">
    <source>
        <dbReference type="Proteomes" id="UP000466681"/>
    </source>
</evidence>
<protein>
    <recommendedName>
        <fullName evidence="3">ATPase AAA-type core domain-containing protein</fullName>
    </recommendedName>
</protein>